<evidence type="ECO:0000313" key="1">
    <source>
        <dbReference type="EMBL" id="QUX23014.1"/>
    </source>
</evidence>
<protein>
    <submittedName>
        <fullName evidence="1">Uncharacterized protein</fullName>
    </submittedName>
</protein>
<organism evidence="1 2">
    <name type="scientific">Nocardiopsis changdeensis</name>
    <dbReference type="NCBI Taxonomy" id="2831969"/>
    <lineage>
        <taxon>Bacteria</taxon>
        <taxon>Bacillati</taxon>
        <taxon>Actinomycetota</taxon>
        <taxon>Actinomycetes</taxon>
        <taxon>Streptosporangiales</taxon>
        <taxon>Nocardiopsidaceae</taxon>
        <taxon>Nocardiopsis</taxon>
    </lineage>
</organism>
<sequence length="102" mass="11673">MHIYEVGDGHCLVVINLRYVDDPERIERAYLNLPADHPARPAVWQMLCVPDPLIDPVGYAEAHWWRDLTIVDMGLILRMEALGLMRPWPHSHTAGPILTPSR</sequence>
<dbReference type="EMBL" id="CP074133">
    <property type="protein sequence ID" value="QUX23014.1"/>
    <property type="molecule type" value="Genomic_DNA"/>
</dbReference>
<evidence type="ECO:0000313" key="2">
    <source>
        <dbReference type="Proteomes" id="UP000676079"/>
    </source>
</evidence>
<keyword evidence="2" id="KW-1185">Reference proteome</keyword>
<dbReference type="RefSeq" id="WP_220564227.1">
    <property type="nucleotide sequence ID" value="NZ_CP074133.1"/>
</dbReference>
<name>A0ABX8BLA7_9ACTN</name>
<reference evidence="1 2" key="1">
    <citation type="submission" date="2021-05" db="EMBL/GenBank/DDBJ databases">
        <title>Direct Submission.</title>
        <authorList>
            <person name="Li K."/>
            <person name="Gao J."/>
        </authorList>
    </citation>
    <scope>NUCLEOTIDE SEQUENCE [LARGE SCALE GENOMIC DNA]</scope>
    <source>
        <strain evidence="1 2">Mg02</strain>
    </source>
</reference>
<accession>A0ABX8BLA7</accession>
<dbReference type="Proteomes" id="UP000676079">
    <property type="component" value="Chromosome"/>
</dbReference>
<proteinExistence type="predicted"/>
<gene>
    <name evidence="1" type="ORF">KGD84_00965</name>
</gene>